<dbReference type="OrthoDB" id="64281at2759"/>
<evidence type="ECO:0000313" key="4">
    <source>
        <dbReference type="EMBL" id="KAH6687886.1"/>
    </source>
</evidence>
<comment type="caution">
    <text evidence="4">The sequence shown here is derived from an EMBL/GenBank/DDBJ whole genome shotgun (WGS) entry which is preliminary data.</text>
</comment>
<feature type="region of interest" description="Disordered" evidence="1">
    <location>
        <begin position="322"/>
        <end position="366"/>
    </location>
</feature>
<gene>
    <name evidence="4" type="ORF">F5X68DRAFT_7157</name>
</gene>
<evidence type="ECO:0000313" key="5">
    <source>
        <dbReference type="Proteomes" id="UP000770015"/>
    </source>
</evidence>
<protein>
    <recommendedName>
        <fullName evidence="3">DUF7492 domain-containing protein</fullName>
    </recommendedName>
</protein>
<feature type="compositionally biased region" description="Pro residues" evidence="1">
    <location>
        <begin position="343"/>
        <end position="357"/>
    </location>
</feature>
<organism evidence="4 5">
    <name type="scientific">Plectosphaerella plurivora</name>
    <dbReference type="NCBI Taxonomy" id="936078"/>
    <lineage>
        <taxon>Eukaryota</taxon>
        <taxon>Fungi</taxon>
        <taxon>Dikarya</taxon>
        <taxon>Ascomycota</taxon>
        <taxon>Pezizomycotina</taxon>
        <taxon>Sordariomycetes</taxon>
        <taxon>Hypocreomycetidae</taxon>
        <taxon>Glomerellales</taxon>
        <taxon>Plectosphaerellaceae</taxon>
        <taxon>Plectosphaerella</taxon>
    </lineage>
</organism>
<reference evidence="4" key="1">
    <citation type="journal article" date="2021" name="Nat. Commun.">
        <title>Genetic determinants of endophytism in the Arabidopsis root mycobiome.</title>
        <authorList>
            <person name="Mesny F."/>
            <person name="Miyauchi S."/>
            <person name="Thiergart T."/>
            <person name="Pickel B."/>
            <person name="Atanasova L."/>
            <person name="Karlsson M."/>
            <person name="Huettel B."/>
            <person name="Barry K.W."/>
            <person name="Haridas S."/>
            <person name="Chen C."/>
            <person name="Bauer D."/>
            <person name="Andreopoulos W."/>
            <person name="Pangilinan J."/>
            <person name="LaButti K."/>
            <person name="Riley R."/>
            <person name="Lipzen A."/>
            <person name="Clum A."/>
            <person name="Drula E."/>
            <person name="Henrissat B."/>
            <person name="Kohler A."/>
            <person name="Grigoriev I.V."/>
            <person name="Martin F.M."/>
            <person name="Hacquard S."/>
        </authorList>
    </citation>
    <scope>NUCLEOTIDE SEQUENCE</scope>
    <source>
        <strain evidence="4">MPI-SDFR-AT-0117</strain>
    </source>
</reference>
<evidence type="ECO:0000256" key="2">
    <source>
        <dbReference type="SAM" id="SignalP"/>
    </source>
</evidence>
<dbReference type="Proteomes" id="UP000770015">
    <property type="component" value="Unassembled WGS sequence"/>
</dbReference>
<dbReference type="Pfam" id="PF24320">
    <property type="entry name" value="DUF7492"/>
    <property type="match status" value="1"/>
</dbReference>
<evidence type="ECO:0000259" key="3">
    <source>
        <dbReference type="Pfam" id="PF24320"/>
    </source>
</evidence>
<proteinExistence type="predicted"/>
<keyword evidence="5" id="KW-1185">Reference proteome</keyword>
<dbReference type="EMBL" id="JAGSXJ010000010">
    <property type="protein sequence ID" value="KAH6687886.1"/>
    <property type="molecule type" value="Genomic_DNA"/>
</dbReference>
<name>A0A9P9ACA6_9PEZI</name>
<accession>A0A9P9ACA6</accession>
<sequence>MLSSIISPLPLLALLAAAPNLATGHTWVEQANRISANGTLVAPAGFPPKWAGRGPGFNDLQVTNRVGPSNTNICDKQPIGQQVDGFPALAAAPGDFIALRYTENGHVSKPEPRRALNSGTIYVYGTADPRPNENIVDVHRKWTADGQGGDKRGRLLATRNYDDGQCFESNGEPVSKERQAQFPKAVEQPYGPNLWCQTDVQIPADVPKDSNYVVYWVWNWPQLQDNAGSENGLFLDFPVGKAPAGGEHLESSAIFEDQLYTSCLQVKVEGEPLVKSEASADGSLGATTSKFAMSRFINNPEDWNEAAVRGQLENQFQVNVADMPKPENGAAPGAPGAGAPGAPSAPAPAPAPTPTTPPANGAPDGIRTVTVTAAPTTVYATATVTAGAPGLPVRSVEPFMKARRSNWAFGRD</sequence>
<keyword evidence="2" id="KW-0732">Signal</keyword>
<feature type="domain" description="DUF7492" evidence="3">
    <location>
        <begin position="23"/>
        <end position="229"/>
    </location>
</feature>
<dbReference type="AlphaFoldDB" id="A0A9P9ACA6"/>
<evidence type="ECO:0000256" key="1">
    <source>
        <dbReference type="SAM" id="MobiDB-lite"/>
    </source>
</evidence>
<dbReference type="InterPro" id="IPR055915">
    <property type="entry name" value="DUF7492"/>
</dbReference>
<feature type="chain" id="PRO_5040268395" description="DUF7492 domain-containing protein" evidence="2">
    <location>
        <begin position="25"/>
        <end position="412"/>
    </location>
</feature>
<feature type="signal peptide" evidence="2">
    <location>
        <begin position="1"/>
        <end position="24"/>
    </location>
</feature>